<organism evidence="1 2">
    <name type="scientific">Tahibacter soli</name>
    <dbReference type="NCBI Taxonomy" id="2983605"/>
    <lineage>
        <taxon>Bacteria</taxon>
        <taxon>Pseudomonadati</taxon>
        <taxon>Pseudomonadota</taxon>
        <taxon>Gammaproteobacteria</taxon>
        <taxon>Lysobacterales</taxon>
        <taxon>Rhodanobacteraceae</taxon>
        <taxon>Tahibacter</taxon>
    </lineage>
</organism>
<comment type="caution">
    <text evidence="1">The sequence shown here is derived from an EMBL/GenBank/DDBJ whole genome shotgun (WGS) entry which is preliminary data.</text>
</comment>
<dbReference type="EMBL" id="JAOVZO020000020">
    <property type="protein sequence ID" value="MDC8015283.1"/>
    <property type="molecule type" value="Genomic_DNA"/>
</dbReference>
<protein>
    <submittedName>
        <fullName evidence="1">Uncharacterized protein</fullName>
    </submittedName>
</protein>
<sequence length="360" mass="38049">MNPAPVTADDTAAAAQRLRDWLLGGAVQCAGGEHAGGIVGAIAADGRARYVYPEITGYYLHWLAEVSDETGVERVRAPAQAAADWADRVLADGRVPATRAYLVADEERDWRNDAVFFFDLAMLVRGLCAVAEAGVVATPSRAIARLVEELARFVDADGGIVAARSLAADARLPRRWSTLGGPFEVKASSRAALAARHVALPAALAEACRNLAAGYVDTAAAIPLDMLHPTLYFAEGMLVAEPDAAPAIAALLARLLRLARVDGSLPEAEDSDVPRSDIIAQALRVGLLLRGVDGAPDEATLDRLAAALVARVRADGTLPFRPDVPDPQPNAWCAMFAEQALRWHARARRGLPLPAAEGLV</sequence>
<keyword evidence="2" id="KW-1185">Reference proteome</keyword>
<dbReference type="SUPFAM" id="SSF48239">
    <property type="entry name" value="Terpenoid cyclases/Protein prenyltransferases"/>
    <property type="match status" value="1"/>
</dbReference>
<reference evidence="1" key="1">
    <citation type="submission" date="2023-02" db="EMBL/GenBank/DDBJ databases">
        <title>Tahibacter soli sp. nov. isolated from soil.</title>
        <authorList>
            <person name="Baek J.H."/>
            <person name="Lee J.K."/>
            <person name="Choi D.G."/>
            <person name="Jeon C.O."/>
        </authorList>
    </citation>
    <scope>NUCLEOTIDE SEQUENCE</scope>
    <source>
        <strain evidence="1">BL</strain>
    </source>
</reference>
<evidence type="ECO:0000313" key="2">
    <source>
        <dbReference type="Proteomes" id="UP001139971"/>
    </source>
</evidence>
<dbReference type="AlphaFoldDB" id="A0A9X4BK21"/>
<dbReference type="RefSeq" id="WP_263544295.1">
    <property type="nucleotide sequence ID" value="NZ_JAOVZO020000020.1"/>
</dbReference>
<accession>A0A9X4BK21</accession>
<gene>
    <name evidence="1" type="ORF">OD750_022320</name>
</gene>
<proteinExistence type="predicted"/>
<dbReference type="InterPro" id="IPR008930">
    <property type="entry name" value="Terpenoid_cyclase/PrenylTrfase"/>
</dbReference>
<evidence type="ECO:0000313" key="1">
    <source>
        <dbReference type="EMBL" id="MDC8015283.1"/>
    </source>
</evidence>
<name>A0A9X4BK21_9GAMM</name>
<dbReference type="Proteomes" id="UP001139971">
    <property type="component" value="Unassembled WGS sequence"/>
</dbReference>